<accession>A0A1R0H497</accession>
<keyword evidence="2" id="KW-1185">Reference proteome</keyword>
<reference evidence="1 2" key="1">
    <citation type="journal article" date="2016" name="Mol. Biol. Evol.">
        <title>Genome-Wide Survey of Gut Fungi (Harpellales) Reveals the First Horizontally Transferred Ubiquitin Gene from a Mosquito Host.</title>
        <authorList>
            <person name="Wang Y."/>
            <person name="White M.M."/>
            <person name="Kvist S."/>
            <person name="Moncalvo J.M."/>
        </authorList>
    </citation>
    <scope>NUCLEOTIDE SEQUENCE [LARGE SCALE GENOMIC DNA]</scope>
    <source>
        <strain evidence="1 2">ALG-7-W6</strain>
    </source>
</reference>
<evidence type="ECO:0000313" key="1">
    <source>
        <dbReference type="EMBL" id="OLY83990.1"/>
    </source>
</evidence>
<dbReference type="EMBL" id="LSSL01000671">
    <property type="protein sequence ID" value="OLY83990.1"/>
    <property type="molecule type" value="Genomic_DNA"/>
</dbReference>
<dbReference type="Proteomes" id="UP000187455">
    <property type="component" value="Unassembled WGS sequence"/>
</dbReference>
<name>A0A1R0H497_9FUNG</name>
<protein>
    <submittedName>
        <fullName evidence="1">Uncharacterized protein</fullName>
    </submittedName>
</protein>
<dbReference type="AlphaFoldDB" id="A0A1R0H497"/>
<proteinExistence type="predicted"/>
<evidence type="ECO:0000313" key="2">
    <source>
        <dbReference type="Proteomes" id="UP000187455"/>
    </source>
</evidence>
<comment type="caution">
    <text evidence="1">The sequence shown here is derived from an EMBL/GenBank/DDBJ whole genome shotgun (WGS) entry which is preliminary data.</text>
</comment>
<sequence length="115" mass="13110">MIVSPIYSSHIVKLNRIANYILKDGAIGGTFIAMVVVSFDNKYNEGFFLFDCLTIGSHYIFGRNPKSVRTDRITILDFLAEPFRNNSLTLPMPKLCLTPIYMLFEDNIEPKMKAI</sequence>
<organism evidence="1 2">
    <name type="scientific">Smittium mucronatum</name>
    <dbReference type="NCBI Taxonomy" id="133383"/>
    <lineage>
        <taxon>Eukaryota</taxon>
        <taxon>Fungi</taxon>
        <taxon>Fungi incertae sedis</taxon>
        <taxon>Zoopagomycota</taxon>
        <taxon>Kickxellomycotina</taxon>
        <taxon>Harpellomycetes</taxon>
        <taxon>Harpellales</taxon>
        <taxon>Legeriomycetaceae</taxon>
        <taxon>Smittium</taxon>
    </lineage>
</organism>
<gene>
    <name evidence="1" type="ORF">AYI68_g1859</name>
</gene>